<reference evidence="1 2" key="1">
    <citation type="journal article" date="2016" name="G3 (Bethesda)">
        <title>First Draft Assembly and Annotation of the Genome of a California Endemic Oak Quercus lobata Nee (Fagaceae).</title>
        <authorList>
            <person name="Sork V.L."/>
            <person name="Fitz-Gibbon S.T."/>
            <person name="Puiu D."/>
            <person name="Crepeau M."/>
            <person name="Gugger P.F."/>
            <person name="Sherman R."/>
            <person name="Stevens K."/>
            <person name="Langley C.H."/>
            <person name="Pellegrini M."/>
            <person name="Salzberg S.L."/>
        </authorList>
    </citation>
    <scope>NUCLEOTIDE SEQUENCE [LARGE SCALE GENOMIC DNA]</scope>
    <source>
        <strain evidence="1 2">cv. SW786</strain>
    </source>
</reference>
<dbReference type="Gramene" id="QL05p020570:mrna">
    <property type="protein sequence ID" value="QL05p020570:mrna"/>
    <property type="gene ID" value="QL05p020570"/>
</dbReference>
<dbReference type="PANTHER" id="PTHR33116:SF86">
    <property type="entry name" value="REVERSE TRANSCRIPTASE DOMAIN-CONTAINING PROTEIN"/>
    <property type="match status" value="1"/>
</dbReference>
<dbReference type="EnsemblPlants" id="QL05p020570:mrna">
    <property type="protein sequence ID" value="QL05p020570:mrna"/>
    <property type="gene ID" value="QL05p020570"/>
</dbReference>
<proteinExistence type="predicted"/>
<keyword evidence="2" id="KW-1185">Reference proteome</keyword>
<evidence type="ECO:0008006" key="3">
    <source>
        <dbReference type="Google" id="ProtNLM"/>
    </source>
</evidence>
<protein>
    <recommendedName>
        <fullName evidence="3">Reverse transcriptase</fullName>
    </recommendedName>
</protein>
<dbReference type="EMBL" id="LRBV02000005">
    <property type="status" value="NOT_ANNOTATED_CDS"/>
    <property type="molecule type" value="Genomic_DNA"/>
</dbReference>
<name>A0A7N2LNV5_QUELO</name>
<accession>A0A7N2LNV5</accession>
<sequence length="319" mass="35796">MIRLLIYWKTITEIYLHRSAAPTEIEEVVQYTARVVDDETSQMLVADFTRIEVEVALKQMAPLKEPSPDGMPSIFYQYYWQNIGDEVTEAIISCLNSGKTLTGQMINTKKTTLFFSNSVIEEVKNSIKAKLEVPEIKQYEMYLGLPAMVGKNRSASLNYIKDRIWGKLQIWKEKLLSQVGKEARRVISLGARWKVGDGKSIRVCNESWMLGNSGGRVLSLPLELSGDSCVADLINNNTGDDIYTVKTGYKLLCGVAREEAASVSNSENIKTFRSGLEIKKSQAKLSISCGRRVPIVCQQKQICLKEKSSRIPHAIYVAV</sequence>
<dbReference type="Proteomes" id="UP000594261">
    <property type="component" value="Chromosome 5"/>
</dbReference>
<reference evidence="1" key="2">
    <citation type="submission" date="2021-01" db="UniProtKB">
        <authorList>
            <consortium name="EnsemblPlants"/>
        </authorList>
    </citation>
    <scope>IDENTIFICATION</scope>
</reference>
<evidence type="ECO:0000313" key="2">
    <source>
        <dbReference type="Proteomes" id="UP000594261"/>
    </source>
</evidence>
<dbReference type="InParanoid" id="A0A7N2LNV5"/>
<organism evidence="1 2">
    <name type="scientific">Quercus lobata</name>
    <name type="common">Valley oak</name>
    <dbReference type="NCBI Taxonomy" id="97700"/>
    <lineage>
        <taxon>Eukaryota</taxon>
        <taxon>Viridiplantae</taxon>
        <taxon>Streptophyta</taxon>
        <taxon>Embryophyta</taxon>
        <taxon>Tracheophyta</taxon>
        <taxon>Spermatophyta</taxon>
        <taxon>Magnoliopsida</taxon>
        <taxon>eudicotyledons</taxon>
        <taxon>Gunneridae</taxon>
        <taxon>Pentapetalae</taxon>
        <taxon>rosids</taxon>
        <taxon>fabids</taxon>
        <taxon>Fagales</taxon>
        <taxon>Fagaceae</taxon>
        <taxon>Quercus</taxon>
    </lineage>
</organism>
<dbReference type="PANTHER" id="PTHR33116">
    <property type="entry name" value="REVERSE TRANSCRIPTASE ZINC-BINDING DOMAIN-CONTAINING PROTEIN-RELATED-RELATED"/>
    <property type="match status" value="1"/>
</dbReference>
<evidence type="ECO:0000313" key="1">
    <source>
        <dbReference type="EnsemblPlants" id="QL05p020570:mrna"/>
    </source>
</evidence>
<dbReference type="AlphaFoldDB" id="A0A7N2LNV5"/>